<gene>
    <name evidence="2" type="ORF">TGAM01_v203084</name>
</gene>
<keyword evidence="2" id="KW-0031">Aminopeptidase</keyword>
<dbReference type="STRING" id="398673.A0A2P4ZUH2"/>
<keyword evidence="3" id="KW-1185">Reference proteome</keyword>
<dbReference type="PANTHER" id="PTHR10804:SF11">
    <property type="entry name" value="PROLIFERATION-ASSOCIATED PROTEIN 2G4"/>
    <property type="match status" value="1"/>
</dbReference>
<comment type="caution">
    <text evidence="2">The sequence shown here is derived from an EMBL/GenBank/DDBJ whole genome shotgun (WGS) entry which is preliminary data.</text>
</comment>
<proteinExistence type="inferred from homology"/>
<dbReference type="RefSeq" id="XP_024406108.1">
    <property type="nucleotide sequence ID" value="XM_024549130.1"/>
</dbReference>
<dbReference type="SUPFAM" id="SSF55920">
    <property type="entry name" value="Creatinase/aminopeptidase"/>
    <property type="match status" value="1"/>
</dbReference>
<comment type="similarity">
    <text evidence="1">Belongs to the peptidase M24 family.</text>
</comment>
<organism evidence="2 3">
    <name type="scientific">Trichoderma gamsii</name>
    <dbReference type="NCBI Taxonomy" id="398673"/>
    <lineage>
        <taxon>Eukaryota</taxon>
        <taxon>Fungi</taxon>
        <taxon>Dikarya</taxon>
        <taxon>Ascomycota</taxon>
        <taxon>Pezizomycotina</taxon>
        <taxon>Sordariomycetes</taxon>
        <taxon>Hypocreomycetidae</taxon>
        <taxon>Hypocreales</taxon>
        <taxon>Hypocreaceae</taxon>
        <taxon>Trichoderma</taxon>
    </lineage>
</organism>
<reference evidence="2 3" key="1">
    <citation type="journal article" date="2016" name="Genome Announc.">
        <title>Draft Whole-Genome Sequence of Trichoderma gamsii T6085, a Promising Biocontrol Agent of Fusarium Head Blight on Wheat.</title>
        <authorList>
            <person name="Baroncelli R."/>
            <person name="Zapparata A."/>
            <person name="Piaggeschi G."/>
            <person name="Sarrocco S."/>
            <person name="Vannacci G."/>
        </authorList>
    </citation>
    <scope>NUCLEOTIDE SEQUENCE [LARGE SCALE GENOMIC DNA]</scope>
    <source>
        <strain evidence="2 3">T6085</strain>
    </source>
</reference>
<keyword evidence="2" id="KW-0645">Protease</keyword>
<dbReference type="PANTHER" id="PTHR10804">
    <property type="entry name" value="PROTEASE FAMILY M24 METHIONYL AMINOPEPTIDASE, AMINOPEPTIDASE P"/>
    <property type="match status" value="1"/>
</dbReference>
<keyword evidence="2" id="KW-0378">Hydrolase</keyword>
<dbReference type="InterPro" id="IPR047113">
    <property type="entry name" value="PA2G4/ARX1"/>
</dbReference>
<dbReference type="GO" id="GO:0004177">
    <property type="term" value="F:aminopeptidase activity"/>
    <property type="evidence" value="ECO:0007669"/>
    <property type="project" value="UniProtKB-KW"/>
</dbReference>
<evidence type="ECO:0000256" key="1">
    <source>
        <dbReference type="ARBA" id="ARBA00007319"/>
    </source>
</evidence>
<sequence length="114" mass="12941">MSETKEVDYSLNNPDTLTKYKTAAQISEKVLAAVSELCVPGAKIVDICQQGDKLLEEELAKVYRGKKIVKGEYHAYSQLSLCSAARWLMTYKRFLSPDHCFPFVLRDPLHSPHH</sequence>
<evidence type="ECO:0000313" key="3">
    <source>
        <dbReference type="Proteomes" id="UP000054821"/>
    </source>
</evidence>
<dbReference type="Proteomes" id="UP000054821">
    <property type="component" value="Unassembled WGS sequence"/>
</dbReference>
<dbReference type="InterPro" id="IPR036005">
    <property type="entry name" value="Creatinase/aminopeptidase-like"/>
</dbReference>
<dbReference type="GeneID" id="29982520"/>
<dbReference type="EMBL" id="JPDN02000008">
    <property type="protein sequence ID" value="PON27947.1"/>
    <property type="molecule type" value="Genomic_DNA"/>
</dbReference>
<name>A0A2P4ZUH2_9HYPO</name>
<accession>A0A2P4ZUH2</accession>
<evidence type="ECO:0000313" key="2">
    <source>
        <dbReference type="EMBL" id="PON27947.1"/>
    </source>
</evidence>
<dbReference type="AlphaFoldDB" id="A0A2P4ZUH2"/>
<protein>
    <submittedName>
        <fullName evidence="2">Methionyl aminopeptidase</fullName>
    </submittedName>
</protein>
<dbReference type="Gene3D" id="3.90.230.10">
    <property type="entry name" value="Creatinase/methionine aminopeptidase superfamily"/>
    <property type="match status" value="1"/>
</dbReference>